<sequence>MQTKSLLTTIATASVTATASAALPAASFSDMACVPVPQQSQCSSFPVRHITLTAMSLQTLSADIQPFSNATEWNSYLESLQTSETALDAHLNSVFGCKSHEHMHMDPSAVTSQLCLAARGSSTMCVDDAVDDTPVCASICAEMEAAFRALLSDARICPTENLSPAQITNRIQFQQIAAECSDTISRIWPNAGESCRSISLSGSGKYLLRQRRASFTNPLKGKVALDHDLTAVKPKFSNFLQKAAGDERNPNGPIEHFLDQKNVNLQAAPGELGNTGPSSTGGLSTGAIVGIVIGCVAAGIAIVFGLIALLRKPSSKVKRSESDHLIPNRAPFSTLASYNNRGGVPTDYSPLTEGIDMKERAPKARPKLLGRQSVVLEYTASQPDELSVKKGDILILQEYKQDGWGEGVLERTGARGVFPLVCVGIVEPPATA</sequence>
<dbReference type="InterPro" id="IPR036028">
    <property type="entry name" value="SH3-like_dom_sf"/>
</dbReference>
<feature type="domain" description="SH3" evidence="5">
    <location>
        <begin position="367"/>
        <end position="428"/>
    </location>
</feature>
<keyword evidence="3" id="KW-0812">Transmembrane</keyword>
<dbReference type="SUPFAM" id="SSF50044">
    <property type="entry name" value="SH3-domain"/>
    <property type="match status" value="1"/>
</dbReference>
<dbReference type="STRING" id="246404.A0A507FAB6"/>
<keyword evidence="4" id="KW-0732">Signal</keyword>
<dbReference type="EMBL" id="QEAP01000207">
    <property type="protein sequence ID" value="TPX73124.1"/>
    <property type="molecule type" value="Genomic_DNA"/>
</dbReference>
<dbReference type="Gene3D" id="2.30.30.40">
    <property type="entry name" value="SH3 Domains"/>
    <property type="match status" value="1"/>
</dbReference>
<dbReference type="PROSITE" id="PS50002">
    <property type="entry name" value="SH3"/>
    <property type="match status" value="1"/>
</dbReference>
<dbReference type="AlphaFoldDB" id="A0A507FAB6"/>
<dbReference type="OrthoDB" id="5595608at2759"/>
<dbReference type="Pfam" id="PF00018">
    <property type="entry name" value="SH3_1"/>
    <property type="match status" value="1"/>
</dbReference>
<dbReference type="InterPro" id="IPR001452">
    <property type="entry name" value="SH3_domain"/>
</dbReference>
<evidence type="ECO:0000256" key="3">
    <source>
        <dbReference type="SAM" id="Phobius"/>
    </source>
</evidence>
<evidence type="ECO:0000313" key="7">
    <source>
        <dbReference type="Proteomes" id="UP000320333"/>
    </source>
</evidence>
<feature type="signal peptide" evidence="4">
    <location>
        <begin position="1"/>
        <end position="21"/>
    </location>
</feature>
<evidence type="ECO:0000259" key="5">
    <source>
        <dbReference type="PROSITE" id="PS50002"/>
    </source>
</evidence>
<reference evidence="6 7" key="1">
    <citation type="journal article" date="2019" name="Sci. Rep.">
        <title>Comparative genomics of chytrid fungi reveal insights into the obligate biotrophic and pathogenic lifestyle of Synchytrium endobioticum.</title>
        <authorList>
            <person name="van de Vossenberg B.T.L.H."/>
            <person name="Warris S."/>
            <person name="Nguyen H.D.T."/>
            <person name="van Gent-Pelzer M.P.E."/>
            <person name="Joly D.L."/>
            <person name="van de Geest H.C."/>
            <person name="Bonants P.J.M."/>
            <person name="Smith D.S."/>
            <person name="Levesque C.A."/>
            <person name="van der Lee T.A.J."/>
        </authorList>
    </citation>
    <scope>NUCLEOTIDE SEQUENCE [LARGE SCALE GENOMIC DNA]</scope>
    <source>
        <strain evidence="6 7">CBS 675.73</strain>
    </source>
</reference>
<evidence type="ECO:0000313" key="6">
    <source>
        <dbReference type="EMBL" id="TPX73124.1"/>
    </source>
</evidence>
<name>A0A507FAB6_9FUNG</name>
<accession>A0A507FAB6</accession>
<protein>
    <recommendedName>
        <fullName evidence="5">SH3 domain-containing protein</fullName>
    </recommendedName>
</protein>
<gene>
    <name evidence="6" type="ORF">CcCBS67573_g05604</name>
</gene>
<evidence type="ECO:0000256" key="2">
    <source>
        <dbReference type="PROSITE-ProRule" id="PRU00192"/>
    </source>
</evidence>
<evidence type="ECO:0000256" key="1">
    <source>
        <dbReference type="ARBA" id="ARBA00022443"/>
    </source>
</evidence>
<feature type="transmembrane region" description="Helical" evidence="3">
    <location>
        <begin position="287"/>
        <end position="310"/>
    </location>
</feature>
<keyword evidence="3" id="KW-0472">Membrane</keyword>
<keyword evidence="3" id="KW-1133">Transmembrane helix</keyword>
<organism evidence="6 7">
    <name type="scientific">Chytriomyces confervae</name>
    <dbReference type="NCBI Taxonomy" id="246404"/>
    <lineage>
        <taxon>Eukaryota</taxon>
        <taxon>Fungi</taxon>
        <taxon>Fungi incertae sedis</taxon>
        <taxon>Chytridiomycota</taxon>
        <taxon>Chytridiomycota incertae sedis</taxon>
        <taxon>Chytridiomycetes</taxon>
        <taxon>Chytridiales</taxon>
        <taxon>Chytriomycetaceae</taxon>
        <taxon>Chytriomyces</taxon>
    </lineage>
</organism>
<keyword evidence="7" id="KW-1185">Reference proteome</keyword>
<comment type="caution">
    <text evidence="6">The sequence shown here is derived from an EMBL/GenBank/DDBJ whole genome shotgun (WGS) entry which is preliminary data.</text>
</comment>
<keyword evidence="1 2" id="KW-0728">SH3 domain</keyword>
<dbReference type="Proteomes" id="UP000320333">
    <property type="component" value="Unassembled WGS sequence"/>
</dbReference>
<feature type="chain" id="PRO_5021505579" description="SH3 domain-containing protein" evidence="4">
    <location>
        <begin position="22"/>
        <end position="432"/>
    </location>
</feature>
<proteinExistence type="predicted"/>
<dbReference type="SMART" id="SM00326">
    <property type="entry name" value="SH3"/>
    <property type="match status" value="1"/>
</dbReference>
<evidence type="ECO:0000256" key="4">
    <source>
        <dbReference type="SAM" id="SignalP"/>
    </source>
</evidence>